<dbReference type="RefSeq" id="WP_126787725.1">
    <property type="nucleotide sequence ID" value="NZ_PIPN01000001.1"/>
</dbReference>
<gene>
    <name evidence="1" type="ORF">CWE12_01045</name>
</gene>
<evidence type="ECO:0000313" key="2">
    <source>
        <dbReference type="Proteomes" id="UP000287410"/>
    </source>
</evidence>
<dbReference type="EMBL" id="PIPN01000001">
    <property type="protein sequence ID" value="RUO31615.1"/>
    <property type="molecule type" value="Genomic_DNA"/>
</dbReference>
<evidence type="ECO:0008006" key="3">
    <source>
        <dbReference type="Google" id="ProtNLM"/>
    </source>
</evidence>
<proteinExistence type="predicted"/>
<accession>A0ABY0C2A0</accession>
<reference evidence="1 2" key="1">
    <citation type="journal article" date="2018" name="Front. Microbiol.">
        <title>Genome-Based Analysis Reveals the Taxonomy and Diversity of the Family Idiomarinaceae.</title>
        <authorList>
            <person name="Liu Y."/>
            <person name="Lai Q."/>
            <person name="Shao Z."/>
        </authorList>
    </citation>
    <scope>NUCLEOTIDE SEQUENCE [LARGE SCALE GENOMIC DNA]</scope>
    <source>
        <strain evidence="1 2">GBSy1</strain>
    </source>
</reference>
<sequence>MRRTKKVAIQNFEELYHYAAGPQERLGQVLTGHLAIEFLLRQLILLYDQNLVSLSNELSFARLVSLVRDLGIVSDQRSNVLAEINRLINRYAHEISYEPEISDILPIFKAAKGAFTDYSDGLKNGIEEISSVESIYRLEYKYHLSELFLAVIYDLHQELVARGGDDEVPHTLT</sequence>
<comment type="caution">
    <text evidence="1">The sequence shown here is derived from an EMBL/GenBank/DDBJ whole genome shotgun (WGS) entry which is preliminary data.</text>
</comment>
<protein>
    <recommendedName>
        <fullName evidence="3">DUF4145 domain-containing protein</fullName>
    </recommendedName>
</protein>
<organism evidence="1 2">
    <name type="scientific">Aliidiomarina sedimenti</name>
    <dbReference type="NCBI Taxonomy" id="1933879"/>
    <lineage>
        <taxon>Bacteria</taxon>
        <taxon>Pseudomonadati</taxon>
        <taxon>Pseudomonadota</taxon>
        <taxon>Gammaproteobacteria</taxon>
        <taxon>Alteromonadales</taxon>
        <taxon>Idiomarinaceae</taxon>
        <taxon>Aliidiomarina</taxon>
    </lineage>
</organism>
<name>A0ABY0C2A0_9GAMM</name>
<evidence type="ECO:0000313" key="1">
    <source>
        <dbReference type="EMBL" id="RUO31615.1"/>
    </source>
</evidence>
<keyword evidence="2" id="KW-1185">Reference proteome</keyword>
<dbReference type="Proteomes" id="UP000287410">
    <property type="component" value="Unassembled WGS sequence"/>
</dbReference>